<sequence length="176" mass="20141">MSGKRRRDYQAVLRALKGELERLHGEGASFDFEAVLADFEAAVCGAFRHVFPAVEMCGCNFHWGQAVFRMIQELGMQPGFQNDPGLNQYCKQILALPYLPWELIDPTLTELESEATIKGQHHLCAYVRQTWMESSVWDPASWSSFYRAILTKNDVEGRHRRLNSKAGRGQLNMYLL</sequence>
<proteinExistence type="predicted"/>
<dbReference type="Proteomes" id="UP000762676">
    <property type="component" value="Unassembled WGS sequence"/>
</dbReference>
<name>A0AAV4IEZ6_9GAST</name>
<organism evidence="1 2">
    <name type="scientific">Elysia marginata</name>
    <dbReference type="NCBI Taxonomy" id="1093978"/>
    <lineage>
        <taxon>Eukaryota</taxon>
        <taxon>Metazoa</taxon>
        <taxon>Spiralia</taxon>
        <taxon>Lophotrochozoa</taxon>
        <taxon>Mollusca</taxon>
        <taxon>Gastropoda</taxon>
        <taxon>Heterobranchia</taxon>
        <taxon>Euthyneura</taxon>
        <taxon>Panpulmonata</taxon>
        <taxon>Sacoglossa</taxon>
        <taxon>Placobranchoidea</taxon>
        <taxon>Plakobranchidae</taxon>
        <taxon>Elysia</taxon>
    </lineage>
</organism>
<evidence type="ECO:0000313" key="1">
    <source>
        <dbReference type="EMBL" id="GFS08220.1"/>
    </source>
</evidence>
<keyword evidence="2" id="KW-1185">Reference proteome</keyword>
<dbReference type="EMBL" id="BMAT01009538">
    <property type="protein sequence ID" value="GFS08220.1"/>
    <property type="molecule type" value="Genomic_DNA"/>
</dbReference>
<gene>
    <name evidence="1" type="ORF">ElyMa_004751100</name>
</gene>
<protein>
    <submittedName>
        <fullName evidence="1">WD repeat protein</fullName>
    </submittedName>
</protein>
<dbReference type="AlphaFoldDB" id="A0AAV4IEZ6"/>
<accession>A0AAV4IEZ6</accession>
<comment type="caution">
    <text evidence="1">The sequence shown here is derived from an EMBL/GenBank/DDBJ whole genome shotgun (WGS) entry which is preliminary data.</text>
</comment>
<reference evidence="1 2" key="1">
    <citation type="journal article" date="2021" name="Elife">
        <title>Chloroplast acquisition without the gene transfer in kleptoplastic sea slugs, Plakobranchus ocellatus.</title>
        <authorList>
            <person name="Maeda T."/>
            <person name="Takahashi S."/>
            <person name="Yoshida T."/>
            <person name="Shimamura S."/>
            <person name="Takaki Y."/>
            <person name="Nagai Y."/>
            <person name="Toyoda A."/>
            <person name="Suzuki Y."/>
            <person name="Arimoto A."/>
            <person name="Ishii H."/>
            <person name="Satoh N."/>
            <person name="Nishiyama T."/>
            <person name="Hasebe M."/>
            <person name="Maruyama T."/>
            <person name="Minagawa J."/>
            <person name="Obokata J."/>
            <person name="Shigenobu S."/>
        </authorList>
    </citation>
    <scope>NUCLEOTIDE SEQUENCE [LARGE SCALE GENOMIC DNA]</scope>
</reference>
<evidence type="ECO:0000313" key="2">
    <source>
        <dbReference type="Proteomes" id="UP000762676"/>
    </source>
</evidence>